<feature type="region of interest" description="Disordered" evidence="4">
    <location>
        <begin position="308"/>
        <end position="336"/>
    </location>
</feature>
<organism evidence="6 7">
    <name type="scientific">Clunio marinus</name>
    <dbReference type="NCBI Taxonomy" id="568069"/>
    <lineage>
        <taxon>Eukaryota</taxon>
        <taxon>Metazoa</taxon>
        <taxon>Ecdysozoa</taxon>
        <taxon>Arthropoda</taxon>
        <taxon>Hexapoda</taxon>
        <taxon>Insecta</taxon>
        <taxon>Pterygota</taxon>
        <taxon>Neoptera</taxon>
        <taxon>Endopterygota</taxon>
        <taxon>Diptera</taxon>
        <taxon>Nematocera</taxon>
        <taxon>Chironomoidea</taxon>
        <taxon>Chironomidae</taxon>
        <taxon>Clunio</taxon>
    </lineage>
</organism>
<evidence type="ECO:0000256" key="3">
    <source>
        <dbReference type="ARBA" id="ARBA00022786"/>
    </source>
</evidence>
<dbReference type="Pfam" id="PF08623">
    <property type="entry name" value="TIP120"/>
    <property type="match status" value="1"/>
</dbReference>
<evidence type="ECO:0000259" key="5">
    <source>
        <dbReference type="Pfam" id="PF08623"/>
    </source>
</evidence>
<dbReference type="Proteomes" id="UP000183832">
    <property type="component" value="Unassembled WGS sequence"/>
</dbReference>
<dbReference type="PANTHER" id="PTHR12696">
    <property type="entry name" value="TIP120"/>
    <property type="match status" value="1"/>
</dbReference>
<feature type="domain" description="TATA-binding protein interacting (TIP20)" evidence="5">
    <location>
        <begin position="1036"/>
        <end position="1197"/>
    </location>
</feature>
<dbReference type="Gene3D" id="1.25.10.10">
    <property type="entry name" value="Leucine-rich Repeat Variant"/>
    <property type="match status" value="1"/>
</dbReference>
<evidence type="ECO:0000256" key="1">
    <source>
        <dbReference type="ARBA" id="ARBA00007657"/>
    </source>
</evidence>
<gene>
    <name evidence="6" type="ORF">CLUMA_CG014352</name>
</gene>
<dbReference type="InterPro" id="IPR016024">
    <property type="entry name" value="ARM-type_fold"/>
</dbReference>
<keyword evidence="7" id="KW-1185">Reference proteome</keyword>
<dbReference type="InterPro" id="IPR039852">
    <property type="entry name" value="CAND1/CAND2"/>
</dbReference>
<evidence type="ECO:0000256" key="4">
    <source>
        <dbReference type="SAM" id="MobiDB-lite"/>
    </source>
</evidence>
<reference evidence="6 7" key="1">
    <citation type="submission" date="2015-04" db="EMBL/GenBank/DDBJ databases">
        <authorList>
            <person name="Syromyatnikov M.Y."/>
            <person name="Popov V.N."/>
        </authorList>
    </citation>
    <scope>NUCLEOTIDE SEQUENCE [LARGE SCALE GENOMIC DNA]</scope>
</reference>
<sequence>MASYQITNLLEKMTSNDKDFRFMATNDLMSELQKDSIKLDDESEKKVVKAVLRLLEDKNGEVQNLAVKCLGPLVNKVKELQVETIVDTLCSNMVSNNEQLRDISSIGLKTVISELPQNSSSLVPNVCQRITGKLSNAIKMDDVSVQLEALDILADLLSRFGDLLIPFHEVILSALVPQLGSARQAVRKRTIVALSYLLTTCSNEAYNEVILILLNGLEKPQNPGTIRTYIQCLASICRQAGHRLCHIDRVMQLLNQYSQRDDDELREFCLQACEAFVQRCPEAIKPHIPSIVDLCLKYITYDPNYNYEADDGEPGFQMETEDDDDEGSEEYSDDDDMSWKVRRSAAKCLESVISTRHELLEDFYRQLSPALIARFKEREENVKSDIFHAYIALLKATRPADDISRDPDAMDDIPIQIQLLQEQIPAIVKAVQPLMREKSVKTRQDCFLLLRELLNAFPGALGSHIDQLMSGIHYSLSDKNTTSNMKIDALAFVHHMLTGHNPQVFHPHIQVLVPLIVNSVFDPFYKIATEALSVLQQLVKVIRPLEMTTTLDFAPFVPELYSCTLQKLKSPEVDQEVKERAIACMGQIISNMGDALQQELVTCLPIFMERLLNEVTRLSSVKALTMIAASPLCINLSPILNDVIPALGSFLRKNQRALKLNSLTLLETLANNYANCFEPRLLQVAIAELPPLLSESDLHVAQLSLVLLTTTAKKQPQALKDVHNAILPEIMILVKSPLLQGTALTCTLNLFQALVQANLPGLTYRHLLAMLMQPINELQQNQLNKQAYHSLAKCIAALTLQMPSEAVTIANEFLLGIQSRRSDYHLIFYLLTIGEIGRYFNLSSIDSLPQTMLNCFVSPSEDVKAAASHALGAVAVGNLAYYLPFILKEIEAQPKRQYLLLHSLKEVISSLSTSKQGLDQLMVSVPTIWSQMFKHCECPEEGSRNVVAECLGKLVMVNPEDLLPRLQQALKSDSPLMRTAVVSAVKFTISDQPQPIDSLLRQSIGQFLFALQDPEPSVRRVALVAFNSAVHNKPSLVRDLLPELLPQLYSETRVKKELIREVEMGPFKHTVDDGLDIRKAAFECMYTLLEQGLDRVDIMQFLEHVIAGLKDHYDIKMLTYLMTARLAHLCPAAVLQRLDQFVEPLRLTCTLKVKPNSVKQEYEKQDELKRSALRAVAALLQIPKADKNQHLLDFLTLIKNSTELQPLFESVQRDSSSIVHGIGDSLSMDQS</sequence>
<evidence type="ECO:0000256" key="2">
    <source>
        <dbReference type="ARBA" id="ARBA00022737"/>
    </source>
</evidence>
<dbReference type="SUPFAM" id="SSF48371">
    <property type="entry name" value="ARM repeat"/>
    <property type="match status" value="1"/>
</dbReference>
<evidence type="ECO:0000313" key="7">
    <source>
        <dbReference type="Proteomes" id="UP000183832"/>
    </source>
</evidence>
<keyword evidence="2" id="KW-0677">Repeat</keyword>
<proteinExistence type="inferred from homology"/>
<dbReference type="Pfam" id="PF25801">
    <property type="entry name" value="HEAT_GCN1_C_2"/>
    <property type="match status" value="1"/>
</dbReference>
<dbReference type="OrthoDB" id="6260732at2759"/>
<name>A0A1J1ILS8_9DIPT</name>
<dbReference type="Pfam" id="PF25782">
    <property type="entry name" value="TPR_CAND1"/>
    <property type="match status" value="1"/>
</dbReference>
<protein>
    <submittedName>
        <fullName evidence="6">CLUMA_CG014352, isoform A</fullName>
    </submittedName>
</protein>
<dbReference type="AlphaFoldDB" id="A0A1J1ILS8"/>
<keyword evidence="3" id="KW-0833">Ubl conjugation pathway</keyword>
<dbReference type="EMBL" id="CVRI01000055">
    <property type="protein sequence ID" value="CRL01197.1"/>
    <property type="molecule type" value="Genomic_DNA"/>
</dbReference>
<dbReference type="InterPro" id="IPR013932">
    <property type="entry name" value="TATA-bd_TIP120"/>
</dbReference>
<dbReference type="InterPro" id="IPR011989">
    <property type="entry name" value="ARM-like"/>
</dbReference>
<comment type="similarity">
    <text evidence="1">Belongs to the CAND family.</text>
</comment>
<accession>A0A1J1ILS8</accession>
<dbReference type="GO" id="GO:0010265">
    <property type="term" value="P:SCF complex assembly"/>
    <property type="evidence" value="ECO:0007669"/>
    <property type="project" value="InterPro"/>
</dbReference>
<evidence type="ECO:0000313" key="6">
    <source>
        <dbReference type="EMBL" id="CRL01197.1"/>
    </source>
</evidence>
<dbReference type="STRING" id="568069.A0A1J1ILS8"/>